<dbReference type="PIRSF" id="PIRSF036427">
    <property type="entry name" value="Precrrn-2_mtase"/>
    <property type="match status" value="1"/>
</dbReference>
<keyword evidence="4 9" id="KW-0489">Methyltransferase</keyword>
<dbReference type="PATRIC" id="fig|178900.5.peg.1847"/>
<comment type="caution">
    <text evidence="9">The sequence shown here is derived from an EMBL/GenBank/DDBJ whole genome shotgun (WGS) entry which is preliminary data.</text>
</comment>
<comment type="similarity">
    <text evidence="2 7">Belongs to the precorrin methyltransferase family.</text>
</comment>
<organism evidence="9 10">
    <name type="scientific">Acetobacter cerevisiae</name>
    <dbReference type="NCBI Taxonomy" id="178900"/>
    <lineage>
        <taxon>Bacteria</taxon>
        <taxon>Pseudomonadati</taxon>
        <taxon>Pseudomonadota</taxon>
        <taxon>Alphaproteobacteria</taxon>
        <taxon>Acetobacterales</taxon>
        <taxon>Acetobacteraceae</taxon>
        <taxon>Acetobacter</taxon>
    </lineage>
</organism>
<dbReference type="RefSeq" id="WP_062250922.1">
    <property type="nucleotide sequence ID" value="NZ_LHZA01000156.1"/>
</dbReference>
<dbReference type="Gene3D" id="3.40.1010.10">
    <property type="entry name" value="Cobalt-precorrin-4 Transmethylase, Domain 1"/>
    <property type="match status" value="1"/>
</dbReference>
<sequence>MAHGTLHVVGVGPGDPDLMTLRAVKVLQAAPVVAYFCRHDTQGHARRIAQAHIAPTTQEIRLAYPFTTELSVKDPAYHKNMNAFYDRCAQDLTVVLEQGKDVALLCEGDPFLYGSSMYLFDRLRSRFATQVVPGISAMSGCWSQAARPMTHGDDVLCVLPATMPEEDLAHWLEKADAAVVMKIGRNMPKLRKALTQAGRLPDAVYVERGTQPEARCLPLAEQEGPAPYFSLALVPGRKGVR</sequence>
<dbReference type="InterPro" id="IPR014776">
    <property type="entry name" value="4pyrrole_Mease_sub2"/>
</dbReference>
<keyword evidence="5 9" id="KW-0808">Transferase</keyword>
<dbReference type="AlphaFoldDB" id="A0A149Q3V0"/>
<dbReference type="PANTHER" id="PTHR43467">
    <property type="entry name" value="COBALT-PRECORRIN-2 C(20)-METHYLTRANSFERASE"/>
    <property type="match status" value="1"/>
</dbReference>
<evidence type="ECO:0000256" key="3">
    <source>
        <dbReference type="ARBA" id="ARBA00022573"/>
    </source>
</evidence>
<evidence type="ECO:0000256" key="6">
    <source>
        <dbReference type="ARBA" id="ARBA00022691"/>
    </source>
</evidence>
<dbReference type="Gene3D" id="3.30.950.10">
    <property type="entry name" value="Methyltransferase, Cobalt-precorrin-4 Transmethylase, Domain 2"/>
    <property type="match status" value="1"/>
</dbReference>
<dbReference type="EC" id="2.1.1.130" evidence="9"/>
<dbReference type="GO" id="GO:0030788">
    <property type="term" value="F:precorrin-2 C20-methyltransferase activity"/>
    <property type="evidence" value="ECO:0007669"/>
    <property type="project" value="UniProtKB-EC"/>
</dbReference>
<evidence type="ECO:0000256" key="5">
    <source>
        <dbReference type="ARBA" id="ARBA00022679"/>
    </source>
</evidence>
<reference evidence="9 10" key="1">
    <citation type="submission" date="2015-06" db="EMBL/GenBank/DDBJ databases">
        <title>Improved classification and identification of acetic acid bacteria using matrix-assisted laser desorption/ionization time-of-flight mass spectrometry; Gluconobacter nephelii and Gluconobacter uchimurae are later heterotypic synonyms of Gluconobacter japonicus and Gluconobacter oxydans, respectively.</title>
        <authorList>
            <person name="Li L."/>
            <person name="Cleenwerck I."/>
            <person name="De Vuyst L."/>
            <person name="Vandamme P."/>
        </authorList>
    </citation>
    <scope>NUCLEOTIDE SEQUENCE [LARGE SCALE GENOMIC DNA]</scope>
    <source>
        <strain evidence="9 10">LMG 1625</strain>
    </source>
</reference>
<evidence type="ECO:0000256" key="1">
    <source>
        <dbReference type="ARBA" id="ARBA00004953"/>
    </source>
</evidence>
<accession>A0A149Q3V0</accession>
<dbReference type="NCBIfam" id="TIGR01467">
    <property type="entry name" value="cobI_cbiL"/>
    <property type="match status" value="1"/>
</dbReference>
<dbReference type="InterPro" id="IPR012382">
    <property type="entry name" value="CobI/CbiL"/>
</dbReference>
<name>A0A149Q3V0_9PROT</name>
<dbReference type="UniPathway" id="UPA00148"/>
<dbReference type="InterPro" id="IPR035996">
    <property type="entry name" value="4pyrrol_Methylase_sf"/>
</dbReference>
<dbReference type="GO" id="GO:0032259">
    <property type="term" value="P:methylation"/>
    <property type="evidence" value="ECO:0007669"/>
    <property type="project" value="UniProtKB-KW"/>
</dbReference>
<proteinExistence type="inferred from homology"/>
<evidence type="ECO:0000259" key="8">
    <source>
        <dbReference type="Pfam" id="PF00590"/>
    </source>
</evidence>
<protein>
    <submittedName>
        <fullName evidence="9">Precorrin-2 C20-methyltransferase</fullName>
        <ecNumber evidence="9">2.1.1.130</ecNumber>
    </submittedName>
</protein>
<feature type="domain" description="Tetrapyrrole methylase" evidence="8">
    <location>
        <begin position="5"/>
        <end position="215"/>
    </location>
</feature>
<gene>
    <name evidence="9" type="ORF">AD928_12540</name>
</gene>
<dbReference type="NCBIfam" id="NF004647">
    <property type="entry name" value="PRK05990.1"/>
    <property type="match status" value="1"/>
</dbReference>
<evidence type="ECO:0000313" key="10">
    <source>
        <dbReference type="Proteomes" id="UP000075473"/>
    </source>
</evidence>
<dbReference type="EMBL" id="LHZA01000156">
    <property type="protein sequence ID" value="KXU92015.1"/>
    <property type="molecule type" value="Genomic_DNA"/>
</dbReference>
<dbReference type="Proteomes" id="UP000075473">
    <property type="component" value="Unassembled WGS sequence"/>
</dbReference>
<evidence type="ECO:0000256" key="2">
    <source>
        <dbReference type="ARBA" id="ARBA00005879"/>
    </source>
</evidence>
<keyword evidence="6" id="KW-0949">S-adenosyl-L-methionine</keyword>
<dbReference type="SUPFAM" id="SSF53790">
    <property type="entry name" value="Tetrapyrrole methylase"/>
    <property type="match status" value="1"/>
</dbReference>
<comment type="pathway">
    <text evidence="1">Cofactor biosynthesis; adenosylcobalamin biosynthesis.</text>
</comment>
<evidence type="ECO:0000256" key="4">
    <source>
        <dbReference type="ARBA" id="ARBA00022603"/>
    </source>
</evidence>
<evidence type="ECO:0000256" key="7">
    <source>
        <dbReference type="PIRNR" id="PIRNR036427"/>
    </source>
</evidence>
<dbReference type="PANTHER" id="PTHR43467:SF2">
    <property type="entry name" value="COBALT-PRECORRIN-2 C(20)-METHYLTRANSFERASE"/>
    <property type="match status" value="1"/>
</dbReference>
<dbReference type="InterPro" id="IPR000878">
    <property type="entry name" value="4pyrrol_Mease"/>
</dbReference>
<dbReference type="GO" id="GO:0009236">
    <property type="term" value="P:cobalamin biosynthetic process"/>
    <property type="evidence" value="ECO:0007669"/>
    <property type="project" value="UniProtKB-UniRule"/>
</dbReference>
<evidence type="ECO:0000313" key="9">
    <source>
        <dbReference type="EMBL" id="KXU92015.1"/>
    </source>
</evidence>
<dbReference type="InterPro" id="IPR006364">
    <property type="entry name" value="CobI/CbiL/CobIJ_dom"/>
</dbReference>
<dbReference type="InterPro" id="IPR014777">
    <property type="entry name" value="4pyrrole_Mease_sub1"/>
</dbReference>
<keyword evidence="3" id="KW-0169">Cobalamin biosynthesis</keyword>
<dbReference type="CDD" id="cd11645">
    <property type="entry name" value="Precorrin_2_C20_MT"/>
    <property type="match status" value="1"/>
</dbReference>
<dbReference type="Pfam" id="PF00590">
    <property type="entry name" value="TP_methylase"/>
    <property type="match status" value="1"/>
</dbReference>